<organism evidence="3 4">
    <name type="scientific">Heliophilum fasciatum</name>
    <dbReference type="NCBI Taxonomy" id="35700"/>
    <lineage>
        <taxon>Bacteria</taxon>
        <taxon>Bacillati</taxon>
        <taxon>Bacillota</taxon>
        <taxon>Clostridia</taxon>
        <taxon>Eubacteriales</taxon>
        <taxon>Heliobacteriaceae</taxon>
        <taxon>Heliophilum</taxon>
    </lineage>
</organism>
<accession>A0A4R2RFR7</accession>
<evidence type="ECO:0000256" key="1">
    <source>
        <dbReference type="ARBA" id="ARBA00007274"/>
    </source>
</evidence>
<dbReference type="EMBL" id="SLXT01000027">
    <property type="protein sequence ID" value="TCP61514.1"/>
    <property type="molecule type" value="Genomic_DNA"/>
</dbReference>
<dbReference type="InterPro" id="IPR051159">
    <property type="entry name" value="Hexapeptide_acetyltransf"/>
</dbReference>
<protein>
    <submittedName>
        <fullName evidence="3">Acetyltransferase-like isoleucine patch superfamily enzyme</fullName>
    </submittedName>
</protein>
<dbReference type="GO" id="GO:0008374">
    <property type="term" value="F:O-acyltransferase activity"/>
    <property type="evidence" value="ECO:0007669"/>
    <property type="project" value="TreeGrafter"/>
</dbReference>
<keyword evidence="4" id="KW-1185">Reference proteome</keyword>
<dbReference type="Gene3D" id="2.160.10.10">
    <property type="entry name" value="Hexapeptide repeat proteins"/>
    <property type="match status" value="1"/>
</dbReference>
<evidence type="ECO:0000313" key="3">
    <source>
        <dbReference type="EMBL" id="TCP61514.1"/>
    </source>
</evidence>
<dbReference type="PANTHER" id="PTHR23416:SF23">
    <property type="entry name" value="ACETYLTRANSFERASE C18B11.09C-RELATED"/>
    <property type="match status" value="1"/>
</dbReference>
<reference evidence="3 4" key="1">
    <citation type="submission" date="2019-03" db="EMBL/GenBank/DDBJ databases">
        <title>Genomic Encyclopedia of Type Strains, Phase IV (KMG-IV): sequencing the most valuable type-strain genomes for metagenomic binning, comparative biology and taxonomic classification.</title>
        <authorList>
            <person name="Goeker M."/>
        </authorList>
    </citation>
    <scope>NUCLEOTIDE SEQUENCE [LARGE SCALE GENOMIC DNA]</scope>
    <source>
        <strain evidence="3 4">DSM 11170</strain>
    </source>
</reference>
<dbReference type="InterPro" id="IPR001451">
    <property type="entry name" value="Hexapep"/>
</dbReference>
<dbReference type="RefSeq" id="WP_131920321.1">
    <property type="nucleotide sequence ID" value="NZ_JAOQNU010000028.1"/>
</dbReference>
<dbReference type="SUPFAM" id="SSF51161">
    <property type="entry name" value="Trimeric LpxA-like enzymes"/>
    <property type="match status" value="1"/>
</dbReference>
<sequence length="186" mass="21019">MARRTTIYPVEEKNSLHYVYEHVPYWRVFKNFIVIWLSRYTPFLRLKNLFYRRFLGMQVGKDTSVALMVMVDILYPERIRIGEDCVIGYNTTILAHEYLLREYRVGDVVIGDRVVIGANCTLLPGIEIGERAVIAAGSVVTADVPANTLVGGVPARVIRTPYYRQGDGEEAVHGRSPGAAEACRVR</sequence>
<dbReference type="Pfam" id="PF14602">
    <property type="entry name" value="Hexapep_2"/>
    <property type="match status" value="1"/>
</dbReference>
<proteinExistence type="inferred from homology"/>
<evidence type="ECO:0000313" key="4">
    <source>
        <dbReference type="Proteomes" id="UP000294813"/>
    </source>
</evidence>
<dbReference type="CDD" id="cd04647">
    <property type="entry name" value="LbH_MAT_like"/>
    <property type="match status" value="1"/>
</dbReference>
<dbReference type="InterPro" id="IPR011004">
    <property type="entry name" value="Trimer_LpxA-like_sf"/>
</dbReference>
<dbReference type="OrthoDB" id="9801697at2"/>
<dbReference type="PANTHER" id="PTHR23416">
    <property type="entry name" value="SIALIC ACID SYNTHASE-RELATED"/>
    <property type="match status" value="1"/>
</dbReference>
<name>A0A4R2RFR7_9FIRM</name>
<gene>
    <name evidence="3" type="ORF">EDD73_12717</name>
</gene>
<dbReference type="Proteomes" id="UP000294813">
    <property type="component" value="Unassembled WGS sequence"/>
</dbReference>
<comment type="caution">
    <text evidence="3">The sequence shown here is derived from an EMBL/GenBank/DDBJ whole genome shotgun (WGS) entry which is preliminary data.</text>
</comment>
<keyword evidence="2 3" id="KW-0808">Transferase</keyword>
<evidence type="ECO:0000256" key="2">
    <source>
        <dbReference type="ARBA" id="ARBA00022679"/>
    </source>
</evidence>
<dbReference type="Pfam" id="PF00132">
    <property type="entry name" value="Hexapep"/>
    <property type="match status" value="1"/>
</dbReference>
<comment type="similarity">
    <text evidence="1">Belongs to the transferase hexapeptide repeat family.</text>
</comment>
<dbReference type="AlphaFoldDB" id="A0A4R2RFR7"/>